<proteinExistence type="inferred from homology"/>
<dbReference type="AlphaFoldDB" id="A0A1M6VQL9"/>
<comment type="similarity">
    <text evidence="1">Belongs to the WXG100 family.</text>
</comment>
<dbReference type="Pfam" id="PF06013">
    <property type="entry name" value="WXG100"/>
    <property type="match status" value="1"/>
</dbReference>
<protein>
    <recommendedName>
        <fullName evidence="1">ESAT-6-like protein</fullName>
    </recommendedName>
</protein>
<dbReference type="InterPro" id="IPR010310">
    <property type="entry name" value="T7SS_ESAT-6-like"/>
</dbReference>
<accession>A0A1M6VQL9</accession>
<keyword evidence="2" id="KW-0175">Coiled coil</keyword>
<dbReference type="NCBIfam" id="TIGR03930">
    <property type="entry name" value="WXG100_ESAT6"/>
    <property type="match status" value="1"/>
</dbReference>
<evidence type="ECO:0000313" key="3">
    <source>
        <dbReference type="EMBL" id="SHK83759.1"/>
    </source>
</evidence>
<dbReference type="STRING" id="758803.SAMN05421803_13631"/>
<dbReference type="EMBL" id="FQZK01000036">
    <property type="protein sequence ID" value="SHK83759.1"/>
    <property type="molecule type" value="Genomic_DNA"/>
</dbReference>
<evidence type="ECO:0000256" key="2">
    <source>
        <dbReference type="SAM" id="Coils"/>
    </source>
</evidence>
<dbReference type="InterPro" id="IPR036689">
    <property type="entry name" value="ESAT-6-like_sf"/>
</dbReference>
<dbReference type="Proteomes" id="UP000184452">
    <property type="component" value="Unassembled WGS sequence"/>
</dbReference>
<organism evidence="3 4">
    <name type="scientific">Nocardiopsis flavescens</name>
    <dbReference type="NCBI Taxonomy" id="758803"/>
    <lineage>
        <taxon>Bacteria</taxon>
        <taxon>Bacillati</taxon>
        <taxon>Actinomycetota</taxon>
        <taxon>Actinomycetes</taxon>
        <taxon>Streptosporangiales</taxon>
        <taxon>Nocardiopsidaceae</taxon>
        <taxon>Nocardiopsis</taxon>
    </lineage>
</organism>
<dbReference type="RefSeq" id="WP_073384173.1">
    <property type="nucleotide sequence ID" value="NZ_FQZK01000036.1"/>
</dbReference>
<gene>
    <name evidence="3" type="ORF">SAMN05421803_13631</name>
</gene>
<keyword evidence="4" id="KW-1185">Reference proteome</keyword>
<dbReference type="OrthoDB" id="3429226at2"/>
<evidence type="ECO:0000313" key="4">
    <source>
        <dbReference type="Proteomes" id="UP000184452"/>
    </source>
</evidence>
<dbReference type="SUPFAM" id="SSF140453">
    <property type="entry name" value="EsxAB dimer-like"/>
    <property type="match status" value="1"/>
</dbReference>
<name>A0A1M6VQL9_9ACTN</name>
<dbReference type="Gene3D" id="1.10.287.1060">
    <property type="entry name" value="ESAT-6-like"/>
    <property type="match status" value="1"/>
</dbReference>
<reference evidence="3 4" key="1">
    <citation type="submission" date="2016-11" db="EMBL/GenBank/DDBJ databases">
        <authorList>
            <person name="Jaros S."/>
            <person name="Januszkiewicz K."/>
            <person name="Wedrychowicz H."/>
        </authorList>
    </citation>
    <scope>NUCLEOTIDE SEQUENCE [LARGE SCALE GENOMIC DNA]</scope>
    <source>
        <strain evidence="3 4">CGMCC 4.5723</strain>
    </source>
</reference>
<feature type="coiled-coil region" evidence="2">
    <location>
        <begin position="22"/>
        <end position="82"/>
    </location>
</feature>
<sequence>MNGFDVSYGRVDDATMRLGQQTEEVARRIEELDAKMQKLLADLEGETKENYEAKVKSWRMNVADMRTLLGKAQNALNEIRNNYSGTDRREAMNWASLL</sequence>
<evidence type="ECO:0000256" key="1">
    <source>
        <dbReference type="RuleBase" id="RU362001"/>
    </source>
</evidence>